<proteinExistence type="predicted"/>
<dbReference type="Proteomes" id="UP000271291">
    <property type="component" value="Chromosome"/>
</dbReference>
<keyword evidence="4" id="KW-0067">ATP-binding</keyword>
<dbReference type="InterPro" id="IPR036890">
    <property type="entry name" value="HATPase_C_sf"/>
</dbReference>
<dbReference type="Pfam" id="PF13581">
    <property type="entry name" value="HATPase_c_2"/>
    <property type="match status" value="1"/>
</dbReference>
<name>A0A3S9ZFP7_STRGD</name>
<dbReference type="InterPro" id="IPR050267">
    <property type="entry name" value="Anti-sigma-factor_SerPK"/>
</dbReference>
<keyword evidence="1" id="KW-0723">Serine/threonine-protein kinase</keyword>
<evidence type="ECO:0000313" key="6">
    <source>
        <dbReference type="Proteomes" id="UP000271291"/>
    </source>
</evidence>
<dbReference type="CDD" id="cd16936">
    <property type="entry name" value="HATPase_RsbW-like"/>
    <property type="match status" value="1"/>
</dbReference>
<dbReference type="GO" id="GO:0004674">
    <property type="term" value="F:protein serine/threonine kinase activity"/>
    <property type="evidence" value="ECO:0007669"/>
    <property type="project" value="UniProtKB-KW"/>
</dbReference>
<dbReference type="EMBL" id="CP034687">
    <property type="protein sequence ID" value="AZS86570.1"/>
    <property type="molecule type" value="Genomic_DNA"/>
</dbReference>
<evidence type="ECO:0000313" key="4">
    <source>
        <dbReference type="EMBL" id="AZS86570.1"/>
    </source>
</evidence>
<keyword evidence="7" id="KW-1185">Reference proteome</keyword>
<evidence type="ECO:0000313" key="7">
    <source>
        <dbReference type="Proteomes" id="UP000501753"/>
    </source>
</evidence>
<dbReference type="EMBL" id="CP029078">
    <property type="protein sequence ID" value="QCN86567.1"/>
    <property type="molecule type" value="Genomic_DNA"/>
</dbReference>
<feature type="compositionally biased region" description="Basic and acidic residues" evidence="2">
    <location>
        <begin position="79"/>
        <end position="98"/>
    </location>
</feature>
<dbReference type="PANTHER" id="PTHR35526">
    <property type="entry name" value="ANTI-SIGMA-F FACTOR RSBW-RELATED"/>
    <property type="match status" value="1"/>
</dbReference>
<dbReference type="OrthoDB" id="4251531at2"/>
<reference evidence="5 7" key="1">
    <citation type="submission" date="2018-04" db="EMBL/GenBank/DDBJ databases">
        <title>Complete genome sequences of Streptomyces griseoviridis K61 and characterization of antagonistic properties of biological control agents.</title>
        <authorList>
            <person name="Mariita R.M."/>
            <person name="Sello J.K."/>
        </authorList>
    </citation>
    <scope>NUCLEOTIDE SEQUENCE [LARGE SCALE GENOMIC DNA]</scope>
    <source>
        <strain evidence="5 7">K61</strain>
    </source>
</reference>
<feature type="region of interest" description="Disordered" evidence="2">
    <location>
        <begin position="79"/>
        <end position="99"/>
    </location>
</feature>
<dbReference type="GO" id="GO:0005524">
    <property type="term" value="F:ATP binding"/>
    <property type="evidence" value="ECO:0007669"/>
    <property type="project" value="UniProtKB-KW"/>
</dbReference>
<gene>
    <name evidence="5" type="ORF">DDJ31_17605</name>
    <name evidence="4" type="ORF">ELQ87_21660</name>
</gene>
<dbReference type="PANTHER" id="PTHR35526:SF3">
    <property type="entry name" value="ANTI-SIGMA-F FACTOR RSBW"/>
    <property type="match status" value="1"/>
</dbReference>
<reference evidence="4 6" key="2">
    <citation type="submission" date="2018-12" db="EMBL/GenBank/DDBJ databases">
        <title>Streptomyces griseoviridis F1-27 complete genome.</title>
        <authorList>
            <person name="Mariita R.M."/>
            <person name="Sello J.K."/>
        </authorList>
    </citation>
    <scope>NUCLEOTIDE SEQUENCE [LARGE SCALE GENOMIC DNA]</scope>
    <source>
        <strain evidence="4 6">F1-27</strain>
    </source>
</reference>
<evidence type="ECO:0000256" key="1">
    <source>
        <dbReference type="ARBA" id="ARBA00022527"/>
    </source>
</evidence>
<organism evidence="4 6">
    <name type="scientific">Streptomyces griseoviridis</name>
    <dbReference type="NCBI Taxonomy" id="45398"/>
    <lineage>
        <taxon>Bacteria</taxon>
        <taxon>Bacillati</taxon>
        <taxon>Actinomycetota</taxon>
        <taxon>Actinomycetes</taxon>
        <taxon>Kitasatosporales</taxon>
        <taxon>Streptomycetaceae</taxon>
        <taxon>Streptomyces</taxon>
    </lineage>
</organism>
<dbReference type="Proteomes" id="UP000501753">
    <property type="component" value="Chromosome"/>
</dbReference>
<accession>A0A3S9ZFP7</accession>
<evidence type="ECO:0000256" key="2">
    <source>
        <dbReference type="SAM" id="MobiDB-lite"/>
    </source>
</evidence>
<feature type="domain" description="Histidine kinase/HSP90-like ATPase" evidence="3">
    <location>
        <begin position="12"/>
        <end position="125"/>
    </location>
</feature>
<keyword evidence="1" id="KW-0418">Kinase</keyword>
<evidence type="ECO:0000259" key="3">
    <source>
        <dbReference type="Pfam" id="PF13581"/>
    </source>
</evidence>
<dbReference type="KEGG" id="sgd:ELQ87_21660"/>
<dbReference type="RefSeq" id="WP_127179381.1">
    <property type="nucleotide sequence ID" value="NZ_CP029078.1"/>
</dbReference>
<keyword evidence="4" id="KW-0547">Nucleotide-binding</keyword>
<keyword evidence="1" id="KW-0808">Transferase</keyword>
<dbReference type="Gene3D" id="3.30.565.10">
    <property type="entry name" value="Histidine kinase-like ATPase, C-terminal domain"/>
    <property type="match status" value="1"/>
</dbReference>
<sequence>MPATETFRIPRHRRHVPTARHHVLKALAGWGVSGELVDCVVLLANELVTNAVTHCRVTHAQVKVTLTLEGRDLLLEVSDPDRDRLPLPHHSTPDEEGGRGLALVEALADEWGHRQDPFTKCVWARFRLPGSEGDDVPPAA</sequence>
<dbReference type="SUPFAM" id="SSF55874">
    <property type="entry name" value="ATPase domain of HSP90 chaperone/DNA topoisomerase II/histidine kinase"/>
    <property type="match status" value="1"/>
</dbReference>
<dbReference type="AlphaFoldDB" id="A0A3S9ZFP7"/>
<protein>
    <submittedName>
        <fullName evidence="4">ATP-binding protein</fullName>
    </submittedName>
</protein>
<evidence type="ECO:0000313" key="5">
    <source>
        <dbReference type="EMBL" id="QCN86567.1"/>
    </source>
</evidence>
<dbReference type="InterPro" id="IPR003594">
    <property type="entry name" value="HATPase_dom"/>
</dbReference>